<dbReference type="Proteomes" id="UP001059480">
    <property type="component" value="Unassembled WGS sequence"/>
</dbReference>
<protein>
    <submittedName>
        <fullName evidence="1">Uncharacterized protein</fullName>
    </submittedName>
</protein>
<organism evidence="1 2">
    <name type="scientific">Granulicatella seriolae</name>
    <dbReference type="NCBI Taxonomy" id="2967226"/>
    <lineage>
        <taxon>Bacteria</taxon>
        <taxon>Bacillati</taxon>
        <taxon>Bacillota</taxon>
        <taxon>Bacilli</taxon>
        <taxon>Lactobacillales</taxon>
        <taxon>Carnobacteriaceae</taxon>
        <taxon>Granulicatella</taxon>
    </lineage>
</organism>
<keyword evidence="2" id="KW-1185">Reference proteome</keyword>
<reference evidence="1" key="2">
    <citation type="journal article" date="2023" name="Curr. Microbiol.">
        <title>Granulicatella seriolae sp. nov., a Novel Facultative Anaerobe Isolated from Yellowtail Marine Fish.</title>
        <authorList>
            <person name="Lee M."/>
            <person name="Choi Y.J."/>
            <person name="Farooq A."/>
            <person name="Jeong J.B."/>
            <person name="Jung M.Y."/>
        </authorList>
    </citation>
    <scope>NUCLEOTIDE SEQUENCE</scope>
    <source>
        <strain evidence="1">S8</strain>
    </source>
</reference>
<evidence type="ECO:0000313" key="1">
    <source>
        <dbReference type="EMBL" id="MCQ9210783.1"/>
    </source>
</evidence>
<evidence type="ECO:0000313" key="2">
    <source>
        <dbReference type="Proteomes" id="UP001059480"/>
    </source>
</evidence>
<proteinExistence type="predicted"/>
<dbReference type="EMBL" id="JANHNZ010000014">
    <property type="protein sequence ID" value="MCQ9210783.1"/>
    <property type="molecule type" value="Genomic_DNA"/>
</dbReference>
<comment type="caution">
    <text evidence="1">The sequence shown here is derived from an EMBL/GenBank/DDBJ whole genome shotgun (WGS) entry which is preliminary data.</text>
</comment>
<name>A0ABT1WSB7_9LACT</name>
<sequence length="56" mass="6635">MVDATLSEEQIWKFILALKNNMISFEDLKKQLSRKEYKDIKESFILSNGTDGPWRK</sequence>
<reference evidence="1" key="3">
    <citation type="journal article" date="2023" name="Microbiol. Resour. Announc.">
        <title>Draft Genome Sequence of Granulicatella sp. Strain S8, Isolated from a Marine Fish, Seriola quinqueradiata.</title>
        <authorList>
            <person name="Lee M."/>
            <person name="Farooq A."/>
            <person name="Jeong J.B."/>
            <person name="Jung M.Y."/>
        </authorList>
    </citation>
    <scope>NUCLEOTIDE SEQUENCE</scope>
    <source>
        <strain evidence="1">S8</strain>
    </source>
</reference>
<reference evidence="1" key="1">
    <citation type="submission" date="2022-07" db="EMBL/GenBank/DDBJ databases">
        <authorList>
            <person name="Jung M.-Y."/>
            <person name="Lee M."/>
        </authorList>
    </citation>
    <scope>NUCLEOTIDE SEQUENCE</scope>
    <source>
        <strain evidence="1">S8</strain>
    </source>
</reference>
<accession>A0ABT1WSB7</accession>
<gene>
    <name evidence="1" type="ORF">NPA36_09515</name>
</gene>
<dbReference type="RefSeq" id="WP_256945893.1">
    <property type="nucleotide sequence ID" value="NZ_JANHNZ010000014.1"/>
</dbReference>